<feature type="transmembrane region" description="Helical" evidence="6">
    <location>
        <begin position="12"/>
        <end position="30"/>
    </location>
</feature>
<dbReference type="SUPFAM" id="SSF103473">
    <property type="entry name" value="MFS general substrate transporter"/>
    <property type="match status" value="1"/>
</dbReference>
<evidence type="ECO:0000256" key="3">
    <source>
        <dbReference type="ARBA" id="ARBA00022692"/>
    </source>
</evidence>
<keyword evidence="5 6" id="KW-0472">Membrane</keyword>
<feature type="transmembrane region" description="Helical" evidence="6">
    <location>
        <begin position="328"/>
        <end position="350"/>
    </location>
</feature>
<proteinExistence type="predicted"/>
<dbReference type="InterPro" id="IPR050189">
    <property type="entry name" value="MFS_Efflux_Transporters"/>
</dbReference>
<evidence type="ECO:0000256" key="5">
    <source>
        <dbReference type="ARBA" id="ARBA00023136"/>
    </source>
</evidence>
<evidence type="ECO:0000313" key="9">
    <source>
        <dbReference type="Proteomes" id="UP000239181"/>
    </source>
</evidence>
<dbReference type="OrthoDB" id="6711882at2"/>
<feature type="transmembrane region" description="Helical" evidence="6">
    <location>
        <begin position="206"/>
        <end position="228"/>
    </location>
</feature>
<dbReference type="GO" id="GO:0005886">
    <property type="term" value="C:plasma membrane"/>
    <property type="evidence" value="ECO:0007669"/>
    <property type="project" value="UniProtKB-SubCell"/>
</dbReference>
<feature type="transmembrane region" description="Helical" evidence="6">
    <location>
        <begin position="137"/>
        <end position="158"/>
    </location>
</feature>
<keyword evidence="4 6" id="KW-1133">Transmembrane helix</keyword>
<comment type="subcellular location">
    <subcellularLocation>
        <location evidence="1">Cell membrane</location>
        <topology evidence="1">Multi-pass membrane protein</topology>
    </subcellularLocation>
</comment>
<evidence type="ECO:0000256" key="4">
    <source>
        <dbReference type="ARBA" id="ARBA00022989"/>
    </source>
</evidence>
<reference evidence="8 9" key="1">
    <citation type="submission" date="2017-10" db="EMBL/GenBank/DDBJ databases">
        <title>Draft genome of two endophytic bacteria isolated from 'guarana' Paullinia cupana (Mart.) Ducke.</title>
        <authorList>
            <person name="Siqueira K.A."/>
            <person name="Liotti R.G."/>
            <person name="Mendes T.A."/>
            <person name="Soares M.A."/>
        </authorList>
    </citation>
    <scope>NUCLEOTIDE SEQUENCE [LARGE SCALE GENOMIC DNA]</scope>
    <source>
        <strain evidence="8 9">342</strain>
    </source>
</reference>
<feature type="transmembrane region" description="Helical" evidence="6">
    <location>
        <begin position="240"/>
        <end position="259"/>
    </location>
</feature>
<name>A0A2S9I9I3_9GAMM</name>
<dbReference type="PANTHER" id="PTHR43124:SF3">
    <property type="entry name" value="CHLORAMPHENICOL EFFLUX PUMP RV0191"/>
    <property type="match status" value="1"/>
</dbReference>
<feature type="domain" description="Major facilitator superfamily (MFS) profile" evidence="7">
    <location>
        <begin position="12"/>
        <end position="385"/>
    </location>
</feature>
<dbReference type="Pfam" id="PF07690">
    <property type="entry name" value="MFS_1"/>
    <property type="match status" value="1"/>
</dbReference>
<feature type="transmembrane region" description="Helical" evidence="6">
    <location>
        <begin position="50"/>
        <end position="71"/>
    </location>
</feature>
<dbReference type="EMBL" id="PDET01000011">
    <property type="protein sequence ID" value="PRD14460.1"/>
    <property type="molecule type" value="Genomic_DNA"/>
</dbReference>
<evidence type="ECO:0000313" key="8">
    <source>
        <dbReference type="EMBL" id="PRD14460.1"/>
    </source>
</evidence>
<accession>A0A2S9I9I3</accession>
<dbReference type="InterPro" id="IPR020846">
    <property type="entry name" value="MFS_dom"/>
</dbReference>
<gene>
    <name evidence="8" type="ORF">CQW29_16545</name>
</gene>
<evidence type="ECO:0000256" key="2">
    <source>
        <dbReference type="ARBA" id="ARBA00022475"/>
    </source>
</evidence>
<dbReference type="Gene3D" id="1.20.1250.20">
    <property type="entry name" value="MFS general substrate transporter like domains"/>
    <property type="match status" value="2"/>
</dbReference>
<keyword evidence="9" id="KW-1185">Reference proteome</keyword>
<evidence type="ECO:0000256" key="6">
    <source>
        <dbReference type="SAM" id="Phobius"/>
    </source>
</evidence>
<sequence>MSNPHPRQLRHMALVIALVQFANALEYMVFNPLFAFMAADFAVPVSYSGYVSGLYTAGAVISGFSAFYWLGWVNKKRFLMLNMGLLGTLTVMATLTQSFGVLLILRFLAGMIGGTTMGVAIGLLINQTPPDMRGKMLATVIAAFSMVSIAGMPLILLICTHFGWHLSLNATGLLCLLAIPLVTLFVPAETSIGYAPAPLTLSKNTLLFASANALVQFSPMLIIPILVPLLTRQMGLTLPLLPWVFLAGGIAGLLATKITGKLLVHFNSRQLSVSSTLIFLLSLGMAASGSPLSGLFIVLFLAASYSRLVVSSAVTISYPSEGQRAQFVALQTSLMHLATTVAFFLVPLLLGEDGAAWHLDRLLIIAAVAALLFPIFIVMLQRNQRINHP</sequence>
<dbReference type="PROSITE" id="PS50850">
    <property type="entry name" value="MFS"/>
    <property type="match status" value="1"/>
</dbReference>
<dbReference type="InterPro" id="IPR036259">
    <property type="entry name" value="MFS_trans_sf"/>
</dbReference>
<dbReference type="Proteomes" id="UP000239181">
    <property type="component" value="Unassembled WGS sequence"/>
</dbReference>
<feature type="transmembrane region" description="Helical" evidence="6">
    <location>
        <begin position="271"/>
        <end position="289"/>
    </location>
</feature>
<keyword evidence="2" id="KW-1003">Cell membrane</keyword>
<dbReference type="InterPro" id="IPR011701">
    <property type="entry name" value="MFS"/>
</dbReference>
<dbReference type="AlphaFoldDB" id="A0A2S9I9I3"/>
<comment type="caution">
    <text evidence="8">The sequence shown here is derived from an EMBL/GenBank/DDBJ whole genome shotgun (WGS) entry which is preliminary data.</text>
</comment>
<evidence type="ECO:0000259" key="7">
    <source>
        <dbReference type="PROSITE" id="PS50850"/>
    </source>
</evidence>
<keyword evidence="3 6" id="KW-0812">Transmembrane</keyword>
<feature type="transmembrane region" description="Helical" evidence="6">
    <location>
        <begin position="164"/>
        <end position="186"/>
    </location>
</feature>
<protein>
    <submittedName>
        <fullName evidence="8">MFS transporter</fullName>
    </submittedName>
</protein>
<organism evidence="8 9">
    <name type="scientific">Pantoea coffeiphila</name>
    <dbReference type="NCBI Taxonomy" id="1465635"/>
    <lineage>
        <taxon>Bacteria</taxon>
        <taxon>Pseudomonadati</taxon>
        <taxon>Pseudomonadota</taxon>
        <taxon>Gammaproteobacteria</taxon>
        <taxon>Enterobacterales</taxon>
        <taxon>Erwiniaceae</taxon>
        <taxon>Pantoea</taxon>
    </lineage>
</organism>
<dbReference type="PANTHER" id="PTHR43124">
    <property type="entry name" value="PURINE EFFLUX PUMP PBUE"/>
    <property type="match status" value="1"/>
</dbReference>
<feature type="transmembrane region" description="Helical" evidence="6">
    <location>
        <begin position="362"/>
        <end position="380"/>
    </location>
</feature>
<dbReference type="GO" id="GO:0022857">
    <property type="term" value="F:transmembrane transporter activity"/>
    <property type="evidence" value="ECO:0007669"/>
    <property type="project" value="InterPro"/>
</dbReference>
<evidence type="ECO:0000256" key="1">
    <source>
        <dbReference type="ARBA" id="ARBA00004651"/>
    </source>
</evidence>
<feature type="transmembrane region" description="Helical" evidence="6">
    <location>
        <begin position="103"/>
        <end position="125"/>
    </location>
</feature>